<organism evidence="1 2">
    <name type="scientific">Cloeon dipterum</name>
    <dbReference type="NCBI Taxonomy" id="197152"/>
    <lineage>
        <taxon>Eukaryota</taxon>
        <taxon>Metazoa</taxon>
        <taxon>Ecdysozoa</taxon>
        <taxon>Arthropoda</taxon>
        <taxon>Hexapoda</taxon>
        <taxon>Insecta</taxon>
        <taxon>Pterygota</taxon>
        <taxon>Palaeoptera</taxon>
        <taxon>Ephemeroptera</taxon>
        <taxon>Pisciforma</taxon>
        <taxon>Baetidae</taxon>
        <taxon>Cloeon</taxon>
    </lineage>
</organism>
<keyword evidence="2" id="KW-1185">Reference proteome</keyword>
<comment type="caution">
    <text evidence="1">The sequence shown here is derived from an EMBL/GenBank/DDBJ whole genome shotgun (WGS) entry which is preliminary data.</text>
</comment>
<protein>
    <submittedName>
        <fullName evidence="1">Uncharacterized protein</fullName>
    </submittedName>
</protein>
<proteinExistence type="predicted"/>
<evidence type="ECO:0000313" key="2">
    <source>
        <dbReference type="Proteomes" id="UP000494165"/>
    </source>
</evidence>
<sequence>MWLSRQKQKHFWFITKIRLRVWLESPSGARTLDPTPARCPPLGRPVYDCLSSKSTAASLPGEASKSR</sequence>
<accession>A0A8S1CBE0</accession>
<evidence type="ECO:0000313" key="1">
    <source>
        <dbReference type="EMBL" id="CAB3365505.1"/>
    </source>
</evidence>
<gene>
    <name evidence="1" type="ORF">CLODIP_2_CD05495</name>
</gene>
<dbReference type="EMBL" id="CADEPI010000021">
    <property type="protein sequence ID" value="CAB3365505.1"/>
    <property type="molecule type" value="Genomic_DNA"/>
</dbReference>
<name>A0A8S1CBE0_9INSE</name>
<dbReference type="Proteomes" id="UP000494165">
    <property type="component" value="Unassembled WGS sequence"/>
</dbReference>
<reference evidence="1 2" key="1">
    <citation type="submission" date="2020-04" db="EMBL/GenBank/DDBJ databases">
        <authorList>
            <person name="Alioto T."/>
            <person name="Alioto T."/>
            <person name="Gomez Garrido J."/>
        </authorList>
    </citation>
    <scope>NUCLEOTIDE SEQUENCE [LARGE SCALE GENOMIC DNA]</scope>
</reference>
<dbReference type="AlphaFoldDB" id="A0A8S1CBE0"/>